<dbReference type="InterPro" id="IPR032710">
    <property type="entry name" value="NTF2-like_dom_sf"/>
</dbReference>
<evidence type="ECO:0000256" key="2">
    <source>
        <dbReference type="HAMAP-Rule" id="MF_00612"/>
    </source>
</evidence>
<dbReference type="Gene3D" id="3.10.450.50">
    <property type="match status" value="1"/>
</dbReference>
<dbReference type="HAMAP" id="MF_00612">
    <property type="entry name" value="UPF0225"/>
    <property type="match status" value="1"/>
</dbReference>
<reference evidence="4 6" key="1">
    <citation type="submission" date="2019-03" db="EMBL/GenBank/DDBJ databases">
        <title>Genomic Encyclopedia of Type Strains, Phase IV (KMG-IV): sequencing the most valuable type-strain genomes for metagenomic binning, comparative biology and taxonomic classification.</title>
        <authorList>
            <person name="Goeker M."/>
        </authorList>
    </citation>
    <scope>NUCLEOTIDE SEQUENCE [LARGE SCALE GENOMIC DNA]</scope>
    <source>
        <strain evidence="4 6">DSM 28140</strain>
    </source>
</reference>
<organism evidence="4 6">
    <name type="scientific">Testudinibacter aquarius</name>
    <dbReference type="NCBI Taxonomy" id="1524974"/>
    <lineage>
        <taxon>Bacteria</taxon>
        <taxon>Pseudomonadati</taxon>
        <taxon>Pseudomonadota</taxon>
        <taxon>Gammaproteobacteria</taxon>
        <taxon>Pasteurellales</taxon>
        <taxon>Pasteurellaceae</taxon>
        <taxon>Testudinibacter</taxon>
    </lineage>
</organism>
<dbReference type="NCBIfam" id="NF002449">
    <property type="entry name" value="PRK01617.1"/>
    <property type="match status" value="1"/>
</dbReference>
<dbReference type="RefSeq" id="WP_132967720.1">
    <property type="nucleotide sequence ID" value="NZ_LEKL01000052.1"/>
</dbReference>
<reference evidence="5 7" key="2">
    <citation type="submission" date="2019-05" db="EMBL/GenBank/DDBJ databases">
        <title>Pasteurellaceae isolates from reptiles.</title>
        <authorList>
            <person name="Bojesen A.M."/>
            <person name="Lund E."/>
        </authorList>
    </citation>
    <scope>NUCLEOTIDE SEQUENCE [LARGE SCALE GENOMIC DNA]</scope>
    <source>
        <strain evidence="5 7">ELNT2x</strain>
    </source>
</reference>
<accession>A0A4V2W1N1</accession>
<dbReference type="SUPFAM" id="SSF54427">
    <property type="entry name" value="NTF2-like"/>
    <property type="match status" value="1"/>
</dbReference>
<dbReference type="PANTHER" id="PTHR33747">
    <property type="entry name" value="UPF0225 PROTEIN SCO1677"/>
    <property type="match status" value="1"/>
</dbReference>
<evidence type="ECO:0000313" key="4">
    <source>
        <dbReference type="EMBL" id="TCV84789.1"/>
    </source>
</evidence>
<keyword evidence="7" id="KW-1185">Reference proteome</keyword>
<name>A0A4V2W1N1_9PAST</name>
<dbReference type="NCBIfam" id="NF002486">
    <property type="entry name" value="PRK01752.1"/>
    <property type="match status" value="1"/>
</dbReference>
<evidence type="ECO:0000256" key="1">
    <source>
        <dbReference type="ARBA" id="ARBA00010839"/>
    </source>
</evidence>
<proteinExistence type="inferred from homology"/>
<evidence type="ECO:0000313" key="6">
    <source>
        <dbReference type="Proteomes" id="UP000294619"/>
    </source>
</evidence>
<dbReference type="SUPFAM" id="SSF103642">
    <property type="entry name" value="Sec-C motif"/>
    <property type="match status" value="1"/>
</dbReference>
<dbReference type="InterPro" id="IPR023006">
    <property type="entry name" value="YchJ-like"/>
</dbReference>
<dbReference type="InterPro" id="IPR048469">
    <property type="entry name" value="YchJ-like_M"/>
</dbReference>
<dbReference type="InterPro" id="IPR004027">
    <property type="entry name" value="SEC_C_motif"/>
</dbReference>
<comment type="similarity">
    <text evidence="1 2">Belongs to the UPF0225 family.</text>
</comment>
<dbReference type="Proteomes" id="UP000294619">
    <property type="component" value="Unassembled WGS sequence"/>
</dbReference>
<dbReference type="NCBIfam" id="NF001213">
    <property type="entry name" value="PRK00183.1"/>
    <property type="match status" value="1"/>
</dbReference>
<dbReference type="AlphaFoldDB" id="A0A4V2W1N1"/>
<evidence type="ECO:0000313" key="5">
    <source>
        <dbReference type="EMBL" id="TNG91649.1"/>
    </source>
</evidence>
<dbReference type="EMBL" id="SMCP01000010">
    <property type="protein sequence ID" value="TCV84789.1"/>
    <property type="molecule type" value="Genomic_DNA"/>
</dbReference>
<feature type="domain" description="YchJ-like middle NTF2-like" evidence="3">
    <location>
        <begin position="34"/>
        <end position="131"/>
    </location>
</feature>
<dbReference type="PANTHER" id="PTHR33747:SF1">
    <property type="entry name" value="ADENYLATE CYCLASE-ASSOCIATED CAP C-TERMINAL DOMAIN-CONTAINING PROTEIN"/>
    <property type="match status" value="1"/>
</dbReference>
<dbReference type="Proteomes" id="UP000305526">
    <property type="component" value="Unassembled WGS sequence"/>
</dbReference>
<dbReference type="Pfam" id="PF02810">
    <property type="entry name" value="SEC-C"/>
    <property type="match status" value="2"/>
</dbReference>
<dbReference type="Pfam" id="PF17775">
    <property type="entry name" value="YchJ_M-like"/>
    <property type="match status" value="1"/>
</dbReference>
<evidence type="ECO:0000313" key="7">
    <source>
        <dbReference type="Proteomes" id="UP000305526"/>
    </source>
</evidence>
<sequence length="161" mass="18386">MSIFSIDLPCPCQSGQSYQDCCAPLHQQKSVAQNAEQLMRSRYAAYTLQNIDYLVATTVPSQQPHLDPTAMLQWAQQTQWTGLEIMQHLPKIGKIHAQVEFKAFYHTAAGKQAHHELSTFVKIDGRWYFLDPTLEHYTSMKQPCLCGSGKKFKQCCAMFLR</sequence>
<comment type="caution">
    <text evidence="4">The sequence shown here is derived from an EMBL/GenBank/DDBJ whole genome shotgun (WGS) entry which is preliminary data.</text>
</comment>
<evidence type="ECO:0000259" key="3">
    <source>
        <dbReference type="Pfam" id="PF17775"/>
    </source>
</evidence>
<dbReference type="EMBL" id="VDGV01000053">
    <property type="protein sequence ID" value="TNG91649.1"/>
    <property type="molecule type" value="Genomic_DNA"/>
</dbReference>
<protein>
    <recommendedName>
        <fullName evidence="2">UPF0225 protein EDC16_11015</fullName>
    </recommendedName>
</protein>
<gene>
    <name evidence="4" type="ORF">EDC16_11015</name>
    <name evidence="5" type="ORF">FHQ21_06980</name>
</gene>